<feature type="domain" description="4Fe-4S ferredoxin-type" evidence="6">
    <location>
        <begin position="49"/>
        <end position="80"/>
    </location>
</feature>
<keyword evidence="5" id="KW-0411">Iron-sulfur</keyword>
<proteinExistence type="inferred from homology"/>
<dbReference type="GO" id="GO:0051539">
    <property type="term" value="F:4 iron, 4 sulfur cluster binding"/>
    <property type="evidence" value="ECO:0007669"/>
    <property type="project" value="UniProtKB-KW"/>
</dbReference>
<name>A0A1W1DZS7_9ZZZZ</name>
<feature type="domain" description="4Fe-4S ferredoxin-type" evidence="6">
    <location>
        <begin position="123"/>
        <end position="151"/>
    </location>
</feature>
<gene>
    <name evidence="7" type="ORF">MNB_SUP05-SYMBIONT-4-516</name>
</gene>
<organism evidence="7">
    <name type="scientific">hydrothermal vent metagenome</name>
    <dbReference type="NCBI Taxonomy" id="652676"/>
    <lineage>
        <taxon>unclassified sequences</taxon>
        <taxon>metagenomes</taxon>
        <taxon>ecological metagenomes</taxon>
    </lineage>
</organism>
<evidence type="ECO:0000256" key="5">
    <source>
        <dbReference type="ARBA" id="ARBA00023014"/>
    </source>
</evidence>
<dbReference type="PROSITE" id="PS00198">
    <property type="entry name" value="4FE4S_FER_1"/>
    <property type="match status" value="2"/>
</dbReference>
<dbReference type="AlphaFoldDB" id="A0A1W1DZS7"/>
<dbReference type="Gene3D" id="3.30.70.20">
    <property type="match status" value="2"/>
</dbReference>
<evidence type="ECO:0000313" key="7">
    <source>
        <dbReference type="EMBL" id="SFV87081.1"/>
    </source>
</evidence>
<dbReference type="InterPro" id="IPR050572">
    <property type="entry name" value="Fe-S_Ferredoxin"/>
</dbReference>
<dbReference type="GO" id="GO:0046872">
    <property type="term" value="F:metal ion binding"/>
    <property type="evidence" value="ECO:0007669"/>
    <property type="project" value="UniProtKB-KW"/>
</dbReference>
<dbReference type="InterPro" id="IPR017896">
    <property type="entry name" value="4Fe4S_Fe-S-bd"/>
</dbReference>
<evidence type="ECO:0000256" key="3">
    <source>
        <dbReference type="ARBA" id="ARBA00022737"/>
    </source>
</evidence>
<protein>
    <submittedName>
        <fullName evidence="7">Ferredoxin-type protein NapF (Periplasmic nitrate reductase)</fullName>
    </submittedName>
</protein>
<dbReference type="InterPro" id="IPR004496">
    <property type="entry name" value="NapF"/>
</dbReference>
<dbReference type="HAMAP" id="MF_02201">
    <property type="entry name" value="NapF"/>
    <property type="match status" value="1"/>
</dbReference>
<dbReference type="CDD" id="cd10564">
    <property type="entry name" value="NapF_like"/>
    <property type="match status" value="1"/>
</dbReference>
<reference evidence="7" key="1">
    <citation type="submission" date="2016-10" db="EMBL/GenBank/DDBJ databases">
        <authorList>
            <person name="de Groot N.N."/>
        </authorList>
    </citation>
    <scope>NUCLEOTIDE SEQUENCE</scope>
</reference>
<evidence type="ECO:0000259" key="6">
    <source>
        <dbReference type="PROSITE" id="PS51379"/>
    </source>
</evidence>
<dbReference type="Pfam" id="PF00037">
    <property type="entry name" value="Fer4"/>
    <property type="match status" value="1"/>
</dbReference>
<keyword evidence="4" id="KW-0408">Iron</keyword>
<evidence type="ECO:0000256" key="2">
    <source>
        <dbReference type="ARBA" id="ARBA00022723"/>
    </source>
</evidence>
<feature type="domain" description="4Fe-4S ferredoxin-type" evidence="6">
    <location>
        <begin position="19"/>
        <end position="48"/>
    </location>
</feature>
<dbReference type="SUPFAM" id="SSF54862">
    <property type="entry name" value="4Fe-4S ferredoxins"/>
    <property type="match status" value="1"/>
</dbReference>
<dbReference type="Pfam" id="PF13187">
    <property type="entry name" value="Fer4_9"/>
    <property type="match status" value="1"/>
</dbReference>
<dbReference type="NCBIfam" id="TIGR00402">
    <property type="entry name" value="napF"/>
    <property type="match status" value="1"/>
</dbReference>
<keyword evidence="1" id="KW-0004">4Fe-4S</keyword>
<keyword evidence="2" id="KW-0479">Metal-binding</keyword>
<keyword evidence="3" id="KW-0677">Repeat</keyword>
<evidence type="ECO:0000256" key="1">
    <source>
        <dbReference type="ARBA" id="ARBA00022485"/>
    </source>
</evidence>
<dbReference type="EMBL" id="FPHY01000147">
    <property type="protein sequence ID" value="SFV87081.1"/>
    <property type="molecule type" value="Genomic_DNA"/>
</dbReference>
<accession>A0A1W1DZS7</accession>
<evidence type="ECO:0000256" key="4">
    <source>
        <dbReference type="ARBA" id="ARBA00023004"/>
    </source>
</evidence>
<dbReference type="PANTHER" id="PTHR43687:SF1">
    <property type="entry name" value="FERREDOXIN III"/>
    <property type="match status" value="1"/>
</dbReference>
<sequence>MRGHFNANAQSEIRPPWSKDESLFTDLCSRCNACIEVCPENIIIAGSGKFPVLDFEKGECTFCHHCVDACQYGAFDTKQKQPWHIKIAIKDDCLSKIGVVCRSCSEICNQNVIKFRVQIGGVPNIQLDTNKCNGCGACIGICPKNAITMKV</sequence>
<dbReference type="PANTHER" id="PTHR43687">
    <property type="entry name" value="ADENYLYLSULFATE REDUCTASE, BETA SUBUNIT"/>
    <property type="match status" value="1"/>
</dbReference>
<dbReference type="PROSITE" id="PS51379">
    <property type="entry name" value="4FE4S_FER_2"/>
    <property type="match status" value="3"/>
</dbReference>
<dbReference type="InterPro" id="IPR017900">
    <property type="entry name" value="4Fe4S_Fe_S_CS"/>
</dbReference>